<organism evidence="2 3">
    <name type="scientific">Cytobacillus gottheilii</name>
    <dbReference type="NCBI Taxonomy" id="859144"/>
    <lineage>
        <taxon>Bacteria</taxon>
        <taxon>Bacillati</taxon>
        <taxon>Bacillota</taxon>
        <taxon>Bacilli</taxon>
        <taxon>Bacillales</taxon>
        <taxon>Bacillaceae</taxon>
        <taxon>Cytobacillus</taxon>
    </lineage>
</organism>
<evidence type="ECO:0000313" key="3">
    <source>
        <dbReference type="Proteomes" id="UP000679247"/>
    </source>
</evidence>
<reference evidence="2 3" key="1">
    <citation type="submission" date="2021-03" db="EMBL/GenBank/DDBJ databases">
        <title>The first data on the complete genome of the tetrodotoxin-producing bacterium.</title>
        <authorList>
            <person name="Melnikova D.I."/>
            <person name="Nijland R."/>
            <person name="Magarlamov T.Y."/>
        </authorList>
    </citation>
    <scope>NUCLEOTIDE SEQUENCE [LARGE SCALE GENOMIC DNA]</scope>
    <source>
        <strain evidence="2 3">1839</strain>
    </source>
</reference>
<dbReference type="EMBL" id="CP071709">
    <property type="protein sequence ID" value="QVY62748.1"/>
    <property type="molecule type" value="Genomic_DNA"/>
</dbReference>
<sequence length="69" mass="8163">MNTEVEHSLPVIICAAVILICQSVFLFRDARKNGHNYWFWGVIGMIQAPVPLLVYLFFIKKQWRKNNKR</sequence>
<keyword evidence="1" id="KW-0812">Transmembrane</keyword>
<feature type="transmembrane region" description="Helical" evidence="1">
    <location>
        <begin position="7"/>
        <end position="25"/>
    </location>
</feature>
<keyword evidence="1" id="KW-0472">Membrane</keyword>
<accession>A0ABX8FFD4</accession>
<gene>
    <name evidence="2" type="ORF">J1899_06780</name>
</gene>
<keyword evidence="3" id="KW-1185">Reference proteome</keyword>
<dbReference type="RefSeq" id="WP_214478153.1">
    <property type="nucleotide sequence ID" value="NZ_CP071709.1"/>
</dbReference>
<evidence type="ECO:0000256" key="1">
    <source>
        <dbReference type="SAM" id="Phobius"/>
    </source>
</evidence>
<keyword evidence="1" id="KW-1133">Transmembrane helix</keyword>
<dbReference type="Proteomes" id="UP000679247">
    <property type="component" value="Chromosome"/>
</dbReference>
<proteinExistence type="predicted"/>
<feature type="transmembrane region" description="Helical" evidence="1">
    <location>
        <begin position="37"/>
        <end position="59"/>
    </location>
</feature>
<protein>
    <submittedName>
        <fullName evidence="2">Sigma-Y antisigma factor component</fullName>
    </submittedName>
</protein>
<evidence type="ECO:0000313" key="2">
    <source>
        <dbReference type="EMBL" id="QVY62748.1"/>
    </source>
</evidence>
<name>A0ABX8FFD4_9BACI</name>